<dbReference type="InterPro" id="IPR012902">
    <property type="entry name" value="N_methyl_site"/>
</dbReference>
<evidence type="ECO:0000256" key="1">
    <source>
        <dbReference type="SAM" id="Phobius"/>
    </source>
</evidence>
<dbReference type="OrthoDB" id="5472272at2"/>
<evidence type="ECO:0000313" key="3">
    <source>
        <dbReference type="Proteomes" id="UP000005496"/>
    </source>
</evidence>
<comment type="caution">
    <text evidence="2">The sequence shown here is derived from an EMBL/GenBank/DDBJ whole genome shotgun (WGS) entry which is preliminary data.</text>
</comment>
<feature type="transmembrane region" description="Helical" evidence="1">
    <location>
        <begin position="20"/>
        <end position="40"/>
    </location>
</feature>
<protein>
    <recommendedName>
        <fullName evidence="4">Type IV pilus modification protein PilV</fullName>
    </recommendedName>
</protein>
<name>D6SK23_9BACT</name>
<sequence>MHNMLPLQKVPQERQTGFTLVEALIAMLILVVGIVGWMAAQDASVSNRGLSRTMTVATELVQSKIEELAGNPEAYCNSSLCSENEEIAIGGLKYEIEWDMEKINECGSILADANPMWVIKVKASWEYRGKKTRNVRRVVGGEKEEGC</sequence>
<reference evidence="2" key="1">
    <citation type="submission" date="2010-05" db="EMBL/GenBank/DDBJ databases">
        <title>The draft genome of Desulfonatronospira thiodismutans ASO3-1.</title>
        <authorList>
            <consortium name="US DOE Joint Genome Institute (JGI-PGF)"/>
            <person name="Lucas S."/>
            <person name="Copeland A."/>
            <person name="Lapidus A."/>
            <person name="Cheng J.-F."/>
            <person name="Bruce D."/>
            <person name="Goodwin L."/>
            <person name="Pitluck S."/>
            <person name="Chertkov O."/>
            <person name="Brettin T."/>
            <person name="Detter J.C."/>
            <person name="Han C."/>
            <person name="Land M.L."/>
            <person name="Hauser L."/>
            <person name="Kyrpides N."/>
            <person name="Mikhailova N."/>
            <person name="Muyzer G."/>
            <person name="Woyke T."/>
        </authorList>
    </citation>
    <scope>NUCLEOTIDE SEQUENCE [LARGE SCALE GENOMIC DNA]</scope>
    <source>
        <strain evidence="2">ASO3-1</strain>
    </source>
</reference>
<dbReference type="Proteomes" id="UP000005496">
    <property type="component" value="Unassembled WGS sequence"/>
</dbReference>
<accession>D6SK23</accession>
<keyword evidence="1" id="KW-0472">Membrane</keyword>
<dbReference type="AlphaFoldDB" id="D6SK23"/>
<organism evidence="2 3">
    <name type="scientific">Desulfonatronospira thiodismutans ASO3-1</name>
    <dbReference type="NCBI Taxonomy" id="555779"/>
    <lineage>
        <taxon>Bacteria</taxon>
        <taxon>Pseudomonadati</taxon>
        <taxon>Thermodesulfobacteriota</taxon>
        <taxon>Desulfovibrionia</taxon>
        <taxon>Desulfovibrionales</taxon>
        <taxon>Desulfonatronovibrionaceae</taxon>
        <taxon>Desulfonatronospira</taxon>
    </lineage>
</organism>
<dbReference type="RefSeq" id="WP_008869348.1">
    <property type="nucleotide sequence ID" value="NZ_ACJN02000001.1"/>
</dbReference>
<keyword evidence="1" id="KW-1133">Transmembrane helix</keyword>
<proteinExistence type="predicted"/>
<dbReference type="Pfam" id="PF07963">
    <property type="entry name" value="N_methyl"/>
    <property type="match status" value="1"/>
</dbReference>
<gene>
    <name evidence="2" type="ORF">Dthio_PD3683</name>
</gene>
<evidence type="ECO:0000313" key="2">
    <source>
        <dbReference type="EMBL" id="EFI36226.1"/>
    </source>
</evidence>
<dbReference type="EMBL" id="ACJN02000001">
    <property type="protein sequence ID" value="EFI36226.1"/>
    <property type="molecule type" value="Genomic_DNA"/>
</dbReference>
<keyword evidence="1" id="KW-0812">Transmembrane</keyword>
<evidence type="ECO:0008006" key="4">
    <source>
        <dbReference type="Google" id="ProtNLM"/>
    </source>
</evidence>
<dbReference type="eggNOG" id="COG4967">
    <property type="taxonomic scope" value="Bacteria"/>
</dbReference>
<keyword evidence="3" id="KW-1185">Reference proteome</keyword>